<keyword evidence="3 7" id="KW-0134">Cell wall</keyword>
<dbReference type="AlphaFoldDB" id="A0A9W9DH14"/>
<evidence type="ECO:0000256" key="3">
    <source>
        <dbReference type="ARBA" id="ARBA00022512"/>
    </source>
</evidence>
<feature type="chain" id="PRO_5041016573" description="Hydrophobin" evidence="7">
    <location>
        <begin position="21"/>
        <end position="127"/>
    </location>
</feature>
<evidence type="ECO:0000313" key="8">
    <source>
        <dbReference type="EMBL" id="KAJ4470332.1"/>
    </source>
</evidence>
<accession>A0A9W9DH14</accession>
<gene>
    <name evidence="8" type="ORF">C8J55DRAFT_184663</name>
</gene>
<keyword evidence="5 7" id="KW-1015">Disulfide bond</keyword>
<dbReference type="SMART" id="SM00075">
    <property type="entry name" value="HYDRO"/>
    <property type="match status" value="1"/>
</dbReference>
<feature type="signal peptide" evidence="7">
    <location>
        <begin position="1"/>
        <end position="20"/>
    </location>
</feature>
<comment type="subcellular location">
    <subcellularLocation>
        <location evidence="1 7">Secreted</location>
        <location evidence="1 7">Cell wall</location>
    </subcellularLocation>
</comment>
<dbReference type="EMBL" id="JANVFS010000032">
    <property type="protein sequence ID" value="KAJ4470332.1"/>
    <property type="molecule type" value="Genomic_DNA"/>
</dbReference>
<evidence type="ECO:0000256" key="1">
    <source>
        <dbReference type="ARBA" id="ARBA00004191"/>
    </source>
</evidence>
<name>A0A9W9DH14_9AGAR</name>
<dbReference type="CDD" id="cd23507">
    <property type="entry name" value="hydrophobin_I"/>
    <property type="match status" value="1"/>
</dbReference>
<proteinExistence type="inferred from homology"/>
<dbReference type="Proteomes" id="UP001150238">
    <property type="component" value="Unassembled WGS sequence"/>
</dbReference>
<keyword evidence="4 7" id="KW-0964">Secreted</keyword>
<evidence type="ECO:0000256" key="4">
    <source>
        <dbReference type="ARBA" id="ARBA00022525"/>
    </source>
</evidence>
<evidence type="ECO:0000256" key="7">
    <source>
        <dbReference type="RuleBase" id="RU365009"/>
    </source>
</evidence>
<evidence type="ECO:0000256" key="5">
    <source>
        <dbReference type="ARBA" id="ARBA00023157"/>
    </source>
</evidence>
<evidence type="ECO:0000256" key="2">
    <source>
        <dbReference type="ARBA" id="ARBA00010446"/>
    </source>
</evidence>
<protein>
    <recommendedName>
        <fullName evidence="7">Hydrophobin</fullName>
    </recommendedName>
</protein>
<reference evidence="8" key="2">
    <citation type="journal article" date="2023" name="Proc. Natl. Acad. Sci. U.S.A.">
        <title>A global phylogenomic analysis of the shiitake genus Lentinula.</title>
        <authorList>
            <person name="Sierra-Patev S."/>
            <person name="Min B."/>
            <person name="Naranjo-Ortiz M."/>
            <person name="Looney B."/>
            <person name="Konkel Z."/>
            <person name="Slot J.C."/>
            <person name="Sakamoto Y."/>
            <person name="Steenwyk J.L."/>
            <person name="Rokas A."/>
            <person name="Carro J."/>
            <person name="Camarero S."/>
            <person name="Ferreira P."/>
            <person name="Molpeceres G."/>
            <person name="Ruiz-Duenas F.J."/>
            <person name="Serrano A."/>
            <person name="Henrissat B."/>
            <person name="Drula E."/>
            <person name="Hughes K.W."/>
            <person name="Mata J.L."/>
            <person name="Ishikawa N.K."/>
            <person name="Vargas-Isla R."/>
            <person name="Ushijima S."/>
            <person name="Smith C.A."/>
            <person name="Donoghue J."/>
            <person name="Ahrendt S."/>
            <person name="Andreopoulos W."/>
            <person name="He G."/>
            <person name="LaButti K."/>
            <person name="Lipzen A."/>
            <person name="Ng V."/>
            <person name="Riley R."/>
            <person name="Sandor L."/>
            <person name="Barry K."/>
            <person name="Martinez A.T."/>
            <person name="Xiao Y."/>
            <person name="Gibbons J.G."/>
            <person name="Terashima K."/>
            <person name="Grigoriev I.V."/>
            <person name="Hibbett D."/>
        </authorList>
    </citation>
    <scope>NUCLEOTIDE SEQUENCE</scope>
    <source>
        <strain evidence="8">Sp2 HRB7682 ss15</strain>
    </source>
</reference>
<sequence>MLSLLYKAVSLAILVTAVVASPAGNGVEWGGGGATTVTVTASSPTTTVTKSQCSTGNQKCCQSVQNSSAAGVSSLLGLLGIVLSGTDVPVGLTCLPIVGGACQSQAVCCTDNSYGNLISLGCSPLQL</sequence>
<comment type="caution">
    <text evidence="8">The sequence shown here is derived from an EMBL/GenBank/DDBJ whole genome shotgun (WGS) entry which is preliminary data.</text>
</comment>
<organism evidence="8 9">
    <name type="scientific">Lentinula lateritia</name>
    <dbReference type="NCBI Taxonomy" id="40482"/>
    <lineage>
        <taxon>Eukaryota</taxon>
        <taxon>Fungi</taxon>
        <taxon>Dikarya</taxon>
        <taxon>Basidiomycota</taxon>
        <taxon>Agaricomycotina</taxon>
        <taxon>Agaricomycetes</taxon>
        <taxon>Agaricomycetidae</taxon>
        <taxon>Agaricales</taxon>
        <taxon>Marasmiineae</taxon>
        <taxon>Omphalotaceae</taxon>
        <taxon>Lentinula</taxon>
    </lineage>
</organism>
<dbReference type="Pfam" id="PF01185">
    <property type="entry name" value="Hydrophobin"/>
    <property type="match status" value="1"/>
</dbReference>
<evidence type="ECO:0000313" key="9">
    <source>
        <dbReference type="Proteomes" id="UP001150238"/>
    </source>
</evidence>
<dbReference type="InterPro" id="IPR001338">
    <property type="entry name" value="Class_I_Hydrophobin"/>
</dbReference>
<evidence type="ECO:0000256" key="6">
    <source>
        <dbReference type="ARBA" id="ARBA00093546"/>
    </source>
</evidence>
<dbReference type="GO" id="GO:0009277">
    <property type="term" value="C:fungal-type cell wall"/>
    <property type="evidence" value="ECO:0007669"/>
    <property type="project" value="InterPro"/>
</dbReference>
<reference evidence="8" key="1">
    <citation type="submission" date="2022-08" db="EMBL/GenBank/DDBJ databases">
        <authorList>
            <consortium name="DOE Joint Genome Institute"/>
            <person name="Min B."/>
            <person name="Riley R."/>
            <person name="Sierra-Patev S."/>
            <person name="Naranjo-Ortiz M."/>
            <person name="Looney B."/>
            <person name="Konkel Z."/>
            <person name="Slot J.C."/>
            <person name="Sakamoto Y."/>
            <person name="Steenwyk J.L."/>
            <person name="Rokas A."/>
            <person name="Carro J."/>
            <person name="Camarero S."/>
            <person name="Ferreira P."/>
            <person name="Molpeceres G."/>
            <person name="Ruiz-Duenas F.J."/>
            <person name="Serrano A."/>
            <person name="Henrissat B."/>
            <person name="Drula E."/>
            <person name="Hughes K.W."/>
            <person name="Mata J.L."/>
            <person name="Ishikawa N.K."/>
            <person name="Vargas-Isla R."/>
            <person name="Ushijima S."/>
            <person name="Smith C.A."/>
            <person name="Ahrendt S."/>
            <person name="Andreopoulos W."/>
            <person name="He G."/>
            <person name="Labutti K."/>
            <person name="Lipzen A."/>
            <person name="Ng V."/>
            <person name="Sandor L."/>
            <person name="Barry K."/>
            <person name="Martinez A.T."/>
            <person name="Xiao Y."/>
            <person name="Gibbons J.G."/>
            <person name="Terashima K."/>
            <person name="Hibbett D.S."/>
            <person name="Grigoriev I.V."/>
        </authorList>
    </citation>
    <scope>NUCLEOTIDE SEQUENCE</scope>
    <source>
        <strain evidence="8">Sp2 HRB7682 ss15</strain>
    </source>
</reference>
<comment type="subunit">
    <text evidence="6">Self-assembles to form functional amyloid fibrils called rodlets. Self-assembly into fibrillar rodlets occurs spontaneously at hydrophobic:hydrophilic interfaces and the rodlets further associate laterally to form amphipathic monolayers.</text>
</comment>
<dbReference type="GO" id="GO:0005199">
    <property type="term" value="F:structural constituent of cell wall"/>
    <property type="evidence" value="ECO:0007669"/>
    <property type="project" value="InterPro"/>
</dbReference>
<keyword evidence="7" id="KW-0732">Signal</keyword>
<comment type="similarity">
    <text evidence="2 7">Belongs to the fungal hydrophobin family.</text>
</comment>